<dbReference type="Pfam" id="PF00300">
    <property type="entry name" value="His_Phos_1"/>
    <property type="match status" value="1"/>
</dbReference>
<keyword evidence="1" id="KW-0472">Membrane</keyword>
<dbReference type="Gene3D" id="3.40.50.1240">
    <property type="entry name" value="Phosphoglycerate mutase-like"/>
    <property type="match status" value="1"/>
</dbReference>
<dbReference type="InterPro" id="IPR013078">
    <property type="entry name" value="His_Pase_superF_clade-1"/>
</dbReference>
<keyword evidence="1" id="KW-0812">Transmembrane</keyword>
<dbReference type="InterPro" id="IPR029033">
    <property type="entry name" value="His_PPase_superfam"/>
</dbReference>
<proteinExistence type="predicted"/>
<gene>
    <name evidence="2" type="ORF">RMAR00112_LOCUS9621</name>
</gene>
<accession>A0A7S2ZJZ8</accession>
<evidence type="ECO:0000256" key="1">
    <source>
        <dbReference type="SAM" id="Phobius"/>
    </source>
</evidence>
<dbReference type="CDD" id="cd07040">
    <property type="entry name" value="HP"/>
    <property type="match status" value="1"/>
</dbReference>
<evidence type="ECO:0000313" key="2">
    <source>
        <dbReference type="EMBL" id="CAE0041657.1"/>
    </source>
</evidence>
<protein>
    <recommendedName>
        <fullName evidence="3">Phosphoglycerate mutase</fullName>
    </recommendedName>
</protein>
<keyword evidence="1" id="KW-1133">Transmembrane helix</keyword>
<sequence length="157" mass="18129">MRLVIVRHADPEYSVDGLTESGHLEAKALAERFGSGYDGSITKIYTSPKGRARATAKYTEDILGMEAAVEDWTQELSYWFRLDQNARPGEGGMALWDMPGEFIRSFEPPLTIESQWEELEDMGKVSPQASAHESRRTLTTLCFFFFLVFFFFFWFEW</sequence>
<dbReference type="EMBL" id="HBHW01012348">
    <property type="protein sequence ID" value="CAE0041657.1"/>
    <property type="molecule type" value="Transcribed_RNA"/>
</dbReference>
<organism evidence="2">
    <name type="scientific">Rhodosorus marinus</name>
    <dbReference type="NCBI Taxonomy" id="101924"/>
    <lineage>
        <taxon>Eukaryota</taxon>
        <taxon>Rhodophyta</taxon>
        <taxon>Stylonematophyceae</taxon>
        <taxon>Stylonematales</taxon>
        <taxon>Stylonemataceae</taxon>
        <taxon>Rhodosorus</taxon>
    </lineage>
</organism>
<dbReference type="AlphaFoldDB" id="A0A7S2ZJZ8"/>
<dbReference type="SUPFAM" id="SSF53254">
    <property type="entry name" value="Phosphoglycerate mutase-like"/>
    <property type="match status" value="1"/>
</dbReference>
<name>A0A7S2ZJZ8_9RHOD</name>
<evidence type="ECO:0008006" key="3">
    <source>
        <dbReference type="Google" id="ProtNLM"/>
    </source>
</evidence>
<feature type="transmembrane region" description="Helical" evidence="1">
    <location>
        <begin position="138"/>
        <end position="155"/>
    </location>
</feature>
<reference evidence="2" key="1">
    <citation type="submission" date="2021-01" db="EMBL/GenBank/DDBJ databases">
        <authorList>
            <person name="Corre E."/>
            <person name="Pelletier E."/>
            <person name="Niang G."/>
            <person name="Scheremetjew M."/>
            <person name="Finn R."/>
            <person name="Kale V."/>
            <person name="Holt S."/>
            <person name="Cochrane G."/>
            <person name="Meng A."/>
            <person name="Brown T."/>
            <person name="Cohen L."/>
        </authorList>
    </citation>
    <scope>NUCLEOTIDE SEQUENCE</scope>
    <source>
        <strain evidence="2">CCMP 769</strain>
    </source>
</reference>